<dbReference type="PANTHER" id="PTHR42721">
    <property type="entry name" value="SUGAR HYDROLASE-RELATED"/>
    <property type="match status" value="1"/>
</dbReference>
<dbReference type="AlphaFoldDB" id="C3ZWF3"/>
<dbReference type="GO" id="GO:0045493">
    <property type="term" value="P:xylan catabolic process"/>
    <property type="evidence" value="ECO:0007669"/>
    <property type="project" value="InterPro"/>
</dbReference>
<name>C3ZWF3_BRAFL</name>
<dbReference type="GO" id="GO:0009044">
    <property type="term" value="F:xylan 1,4-beta-xylosidase activity"/>
    <property type="evidence" value="ECO:0007669"/>
    <property type="project" value="InterPro"/>
</dbReference>
<sequence>MRLGEFDPPQMNPYSKLSVTDVVQSADHRELAVEVALKTFVLLKNNDSVLPLSGKVTTLADYLASLGKPNMLQAVRGQILFVRTMINKRSRWQWREQIWWWCVWGQQKFINVTITAREMAIYTDQWVVPPVGMTVFAGGQQPLQNTAIVSNVAYGTFTINGNMTPLKNCGHIGP</sequence>
<gene>
    <name evidence="2" type="ORF">BRAFLDRAFT_129991</name>
</gene>
<evidence type="ECO:0000313" key="2">
    <source>
        <dbReference type="EMBL" id="EEN43155.1"/>
    </source>
</evidence>
<dbReference type="PANTHER" id="PTHR42721:SF42">
    <property type="entry name" value="FIBRONECTIN TYPE III-LIKE DOMAIN-CONTAINING PROTEIN"/>
    <property type="match status" value="1"/>
</dbReference>
<evidence type="ECO:0000256" key="1">
    <source>
        <dbReference type="ARBA" id="ARBA00022801"/>
    </source>
</evidence>
<organism>
    <name type="scientific">Branchiostoma floridae</name>
    <name type="common">Florida lancelet</name>
    <name type="synonym">Amphioxus</name>
    <dbReference type="NCBI Taxonomy" id="7739"/>
    <lineage>
        <taxon>Eukaryota</taxon>
        <taxon>Metazoa</taxon>
        <taxon>Chordata</taxon>
        <taxon>Cephalochordata</taxon>
        <taxon>Leptocardii</taxon>
        <taxon>Amphioxiformes</taxon>
        <taxon>Branchiostomatidae</taxon>
        <taxon>Branchiostoma</taxon>
    </lineage>
</organism>
<protein>
    <submittedName>
        <fullName evidence="2">Uncharacterized protein</fullName>
    </submittedName>
</protein>
<proteinExistence type="predicted"/>
<dbReference type="EMBL" id="GG666698">
    <property type="protein sequence ID" value="EEN43155.1"/>
    <property type="molecule type" value="Genomic_DNA"/>
</dbReference>
<accession>C3ZWF3</accession>
<reference evidence="2" key="1">
    <citation type="journal article" date="2008" name="Nature">
        <title>The amphioxus genome and the evolution of the chordate karyotype.</title>
        <authorList>
            <consortium name="US DOE Joint Genome Institute (JGI-PGF)"/>
            <person name="Putnam N.H."/>
            <person name="Butts T."/>
            <person name="Ferrier D.E.K."/>
            <person name="Furlong R.F."/>
            <person name="Hellsten U."/>
            <person name="Kawashima T."/>
            <person name="Robinson-Rechavi M."/>
            <person name="Shoguchi E."/>
            <person name="Terry A."/>
            <person name="Yu J.-K."/>
            <person name="Benito-Gutierrez E.L."/>
            <person name="Dubchak I."/>
            <person name="Garcia-Fernandez J."/>
            <person name="Gibson-Brown J.J."/>
            <person name="Grigoriev I.V."/>
            <person name="Horton A.C."/>
            <person name="de Jong P.J."/>
            <person name="Jurka J."/>
            <person name="Kapitonov V.V."/>
            <person name="Kohara Y."/>
            <person name="Kuroki Y."/>
            <person name="Lindquist E."/>
            <person name="Lucas S."/>
            <person name="Osoegawa K."/>
            <person name="Pennacchio L.A."/>
            <person name="Salamov A.A."/>
            <person name="Satou Y."/>
            <person name="Sauka-Spengler T."/>
            <person name="Schmutz J."/>
            <person name="Shin-I T."/>
            <person name="Toyoda A."/>
            <person name="Bronner-Fraser M."/>
            <person name="Fujiyama A."/>
            <person name="Holland L.Z."/>
            <person name="Holland P.W.H."/>
            <person name="Satoh N."/>
            <person name="Rokhsar D.S."/>
        </authorList>
    </citation>
    <scope>NUCLEOTIDE SEQUENCE [LARGE SCALE GENOMIC DNA]</scope>
    <source>
        <strain evidence="2">S238N-H82</strain>
        <tissue evidence="2">Testes</tissue>
    </source>
</reference>
<keyword evidence="1" id="KW-0378">Hydrolase</keyword>
<dbReference type="Gene3D" id="3.40.50.1700">
    <property type="entry name" value="Glycoside hydrolase family 3 C-terminal domain"/>
    <property type="match status" value="1"/>
</dbReference>
<dbReference type="InterPro" id="IPR036881">
    <property type="entry name" value="Glyco_hydro_3_C_sf"/>
</dbReference>
<dbReference type="InParanoid" id="C3ZWF3"/>
<dbReference type="InterPro" id="IPR044993">
    <property type="entry name" value="BXL"/>
</dbReference>